<evidence type="ECO:0000256" key="2">
    <source>
        <dbReference type="ARBA" id="ARBA00022692"/>
    </source>
</evidence>
<dbReference type="Pfam" id="PF03816">
    <property type="entry name" value="LytR_cpsA_psr"/>
    <property type="match status" value="1"/>
</dbReference>
<keyword evidence="8" id="KW-1185">Reference proteome</keyword>
<keyword evidence="3" id="KW-0735">Signal-anchor</keyword>
<dbReference type="Proteomes" id="UP000679950">
    <property type="component" value="Unassembled WGS sequence"/>
</dbReference>
<dbReference type="PANTHER" id="PTHR33392">
    <property type="entry name" value="POLYISOPRENYL-TEICHOIC ACID--PEPTIDOGLYCAN TEICHOIC ACID TRANSFERASE TAGU"/>
    <property type="match status" value="1"/>
</dbReference>
<dbReference type="SMART" id="SM00257">
    <property type="entry name" value="LysM"/>
    <property type="match status" value="1"/>
</dbReference>
<proteinExistence type="inferred from homology"/>
<evidence type="ECO:0000313" key="7">
    <source>
        <dbReference type="EMBL" id="GIN58162.1"/>
    </source>
</evidence>
<dbReference type="SUPFAM" id="SSF54106">
    <property type="entry name" value="LysM domain"/>
    <property type="match status" value="1"/>
</dbReference>
<comment type="caution">
    <text evidence="7">The sequence shown here is derived from an EMBL/GenBank/DDBJ whole genome shotgun (WGS) entry which is preliminary data.</text>
</comment>
<dbReference type="InterPro" id="IPR036779">
    <property type="entry name" value="LysM_dom_sf"/>
</dbReference>
<dbReference type="PANTHER" id="PTHR33392:SF6">
    <property type="entry name" value="POLYISOPRENYL-TEICHOIC ACID--PEPTIDOGLYCAN TEICHOIC ACID TRANSFERASE TAGU"/>
    <property type="match status" value="1"/>
</dbReference>
<evidence type="ECO:0000259" key="6">
    <source>
        <dbReference type="PROSITE" id="PS51782"/>
    </source>
</evidence>
<evidence type="ECO:0000256" key="1">
    <source>
        <dbReference type="ARBA" id="ARBA00006068"/>
    </source>
</evidence>
<dbReference type="Gene3D" id="3.30.420.590">
    <property type="match status" value="1"/>
</dbReference>
<dbReference type="Gene3D" id="3.10.350.10">
    <property type="entry name" value="LysM domain"/>
    <property type="match status" value="1"/>
</dbReference>
<dbReference type="InterPro" id="IPR050922">
    <property type="entry name" value="LytR/CpsA/Psr_CW_biosynth"/>
</dbReference>
<sequence>MRANKSKQKKRKKILWGILSVLFILVIGVGVYVANLYFSFTSALDNMHEKVDKSDKRVEEVSIENKDPFSVLLLGIDDEDSDVGRSDTMIVATVNPKLNTIKMLSIPRDTRTEIVGNGTTEKINHAYARGGVKMSIATVEQFLDIPIDYYVEVNMDGFTGIIDAFDGVTVENDMDLTYKKHHFPEGEITMNGKEALIFSRIRYEDPRGDFGRQVRQKQIIQAILNKARSFSSLLKYDDVLDELGDQVKTNFSFKEMVSLQQNHKGIEKNIEQYQFEKFDGGYIGKYWYFFPDEEEVQKYQTLLKDHLELTDASLAENEGDTYTVQANDTLTSIAAKLGVTEDELVEWNHLSDPNSLQVGQTLSIEEPNRSE</sequence>
<keyword evidence="2 5" id="KW-0812">Transmembrane</keyword>
<keyword evidence="5" id="KW-0472">Membrane</keyword>
<dbReference type="InterPro" id="IPR018392">
    <property type="entry name" value="LysM"/>
</dbReference>
<keyword evidence="4 5" id="KW-1133">Transmembrane helix</keyword>
<reference evidence="7 8" key="1">
    <citation type="submission" date="2021-03" db="EMBL/GenBank/DDBJ databases">
        <title>Antimicrobial resistance genes in bacteria isolated from Japanese honey, and their potential for conferring macrolide and lincosamide resistance in the American foulbrood pathogen Paenibacillus larvae.</title>
        <authorList>
            <person name="Okamoto M."/>
            <person name="Kumagai M."/>
            <person name="Kanamori H."/>
            <person name="Takamatsu D."/>
        </authorList>
    </citation>
    <scope>NUCLEOTIDE SEQUENCE [LARGE SCALE GENOMIC DNA]</scope>
    <source>
        <strain evidence="7 8">J8TS2</strain>
    </source>
</reference>
<feature type="domain" description="LysM" evidence="6">
    <location>
        <begin position="320"/>
        <end position="364"/>
    </location>
</feature>
<protein>
    <submittedName>
        <fullName evidence="7">Transcriptional regulator LytR</fullName>
    </submittedName>
</protein>
<evidence type="ECO:0000256" key="5">
    <source>
        <dbReference type="SAM" id="Phobius"/>
    </source>
</evidence>
<dbReference type="EMBL" id="BORB01000019">
    <property type="protein sequence ID" value="GIN58162.1"/>
    <property type="molecule type" value="Genomic_DNA"/>
</dbReference>
<dbReference type="Gene3D" id="3.40.630.190">
    <property type="entry name" value="LCP protein"/>
    <property type="match status" value="1"/>
</dbReference>
<comment type="similarity">
    <text evidence="1">Belongs to the LytR/CpsA/Psr (LCP) family.</text>
</comment>
<gene>
    <name evidence="7" type="primary">lytR_3</name>
    <name evidence="7" type="ORF">J8TS2_24810</name>
</gene>
<dbReference type="CDD" id="cd00118">
    <property type="entry name" value="LysM"/>
    <property type="match status" value="1"/>
</dbReference>
<evidence type="ECO:0000256" key="3">
    <source>
        <dbReference type="ARBA" id="ARBA00022968"/>
    </source>
</evidence>
<organism evidence="7 8">
    <name type="scientific">Lederbergia ruris</name>
    <dbReference type="NCBI Taxonomy" id="217495"/>
    <lineage>
        <taxon>Bacteria</taxon>
        <taxon>Bacillati</taxon>
        <taxon>Bacillota</taxon>
        <taxon>Bacilli</taxon>
        <taxon>Bacillales</taxon>
        <taxon>Bacillaceae</taxon>
        <taxon>Lederbergia</taxon>
    </lineage>
</organism>
<evidence type="ECO:0000256" key="4">
    <source>
        <dbReference type="ARBA" id="ARBA00022989"/>
    </source>
</evidence>
<name>A0ABQ4KJT1_9BACI</name>
<accession>A0ABQ4KJT1</accession>
<dbReference type="RefSeq" id="WP_212966460.1">
    <property type="nucleotide sequence ID" value="NZ_BORB01000019.1"/>
</dbReference>
<dbReference type="PROSITE" id="PS51782">
    <property type="entry name" value="LYSM"/>
    <property type="match status" value="1"/>
</dbReference>
<evidence type="ECO:0000313" key="8">
    <source>
        <dbReference type="Proteomes" id="UP000679950"/>
    </source>
</evidence>
<dbReference type="Pfam" id="PF01476">
    <property type="entry name" value="LysM"/>
    <property type="match status" value="1"/>
</dbReference>
<dbReference type="NCBIfam" id="TIGR00350">
    <property type="entry name" value="lytR_cpsA_psr"/>
    <property type="match status" value="1"/>
</dbReference>
<feature type="transmembrane region" description="Helical" evidence="5">
    <location>
        <begin position="14"/>
        <end position="38"/>
    </location>
</feature>
<dbReference type="InterPro" id="IPR004474">
    <property type="entry name" value="LytR_CpsA_psr"/>
</dbReference>